<comment type="caution">
    <text evidence="1">The sequence shown here is derived from an EMBL/GenBank/DDBJ whole genome shotgun (WGS) entry which is preliminary data.</text>
</comment>
<feature type="non-terminal residue" evidence="1">
    <location>
        <position position="73"/>
    </location>
</feature>
<name>A0ABW7E531_STRRO</name>
<proteinExistence type="predicted"/>
<reference evidence="1 2" key="1">
    <citation type="submission" date="2024-10" db="EMBL/GenBank/DDBJ databases">
        <title>Draft genome assembly of a novel steroid transforming actinomycete isolated from African clawed frog Xenopus laevis.</title>
        <authorList>
            <person name="Bragin E."/>
            <person name="Kollerov V."/>
            <person name="Donova M.V."/>
        </authorList>
    </citation>
    <scope>NUCLEOTIDE SEQUENCE [LARGE SCALE GENOMIC DNA]</scope>
    <source>
        <strain evidence="1 2">MTOC-St3</strain>
    </source>
</reference>
<accession>A0ABW7E531</accession>
<evidence type="ECO:0000313" key="1">
    <source>
        <dbReference type="EMBL" id="MFG6298210.1"/>
    </source>
</evidence>
<dbReference type="Proteomes" id="UP001605990">
    <property type="component" value="Unassembled WGS sequence"/>
</dbReference>
<keyword evidence="2" id="KW-1185">Reference proteome</keyword>
<protein>
    <submittedName>
        <fullName evidence="1">Asp23/Gls24 family envelope stress response protein</fullName>
    </submittedName>
</protein>
<sequence length="73" mass="7749">MTAAAERGSTMIAERAVRRIAAQAAREADLTGRRARAVRASASVRGPRTDLAVDVCLPYPAVLAQDGATVRER</sequence>
<organism evidence="1 2">
    <name type="scientific">Streptomyces rochei</name>
    <name type="common">Streptomyces parvullus</name>
    <dbReference type="NCBI Taxonomy" id="1928"/>
    <lineage>
        <taxon>Bacteria</taxon>
        <taxon>Bacillati</taxon>
        <taxon>Actinomycetota</taxon>
        <taxon>Actinomycetes</taxon>
        <taxon>Kitasatosporales</taxon>
        <taxon>Streptomycetaceae</taxon>
        <taxon>Streptomyces</taxon>
        <taxon>Streptomyces rochei group</taxon>
    </lineage>
</organism>
<gene>
    <name evidence="1" type="ORF">ACGU38_22905</name>
</gene>
<evidence type="ECO:0000313" key="2">
    <source>
        <dbReference type="Proteomes" id="UP001605990"/>
    </source>
</evidence>
<dbReference type="EMBL" id="JBIENY010000316">
    <property type="protein sequence ID" value="MFG6298210.1"/>
    <property type="molecule type" value="Genomic_DNA"/>
</dbReference>